<keyword evidence="1" id="KW-0472">Membrane</keyword>
<reference evidence="2 3" key="1">
    <citation type="submission" date="2018-04" db="EMBL/GenBank/DDBJ databases">
        <title>Genomic Encyclopedia of Archaeal and Bacterial Type Strains, Phase II (KMG-II): from individual species to whole genera.</title>
        <authorList>
            <person name="Goeker M."/>
        </authorList>
    </citation>
    <scope>NUCLEOTIDE SEQUENCE [LARGE SCALE GENOMIC DNA]</scope>
    <source>
        <strain evidence="2 3">DSM 29329</strain>
    </source>
</reference>
<feature type="transmembrane region" description="Helical" evidence="1">
    <location>
        <begin position="151"/>
        <end position="177"/>
    </location>
</feature>
<evidence type="ECO:0000313" key="2">
    <source>
        <dbReference type="EMBL" id="PTX39769.1"/>
    </source>
</evidence>
<keyword evidence="1" id="KW-1133">Transmembrane helix</keyword>
<dbReference type="Proteomes" id="UP000244069">
    <property type="component" value="Unassembled WGS sequence"/>
</dbReference>
<dbReference type="AlphaFoldDB" id="A0A2T6A7F8"/>
<feature type="transmembrane region" description="Helical" evidence="1">
    <location>
        <begin position="112"/>
        <end position="130"/>
    </location>
</feature>
<keyword evidence="1" id="KW-0812">Transmembrane</keyword>
<keyword evidence="3" id="KW-1185">Reference proteome</keyword>
<comment type="caution">
    <text evidence="2">The sequence shown here is derived from an EMBL/GenBank/DDBJ whole genome shotgun (WGS) entry which is preliminary data.</text>
</comment>
<organism evidence="2 3">
    <name type="scientific">Allosediminivita pacifica</name>
    <dbReference type="NCBI Taxonomy" id="1267769"/>
    <lineage>
        <taxon>Bacteria</taxon>
        <taxon>Pseudomonadati</taxon>
        <taxon>Pseudomonadota</taxon>
        <taxon>Alphaproteobacteria</taxon>
        <taxon>Rhodobacterales</taxon>
        <taxon>Paracoccaceae</taxon>
        <taxon>Allosediminivita</taxon>
    </lineage>
</organism>
<gene>
    <name evidence="2" type="ORF">C8N44_13612</name>
</gene>
<name>A0A2T6A7F8_9RHOB</name>
<dbReference type="OrthoDB" id="9779183at2"/>
<feature type="transmembrane region" description="Helical" evidence="1">
    <location>
        <begin position="69"/>
        <end position="92"/>
    </location>
</feature>
<accession>A0A2T6A7F8</accession>
<proteinExistence type="predicted"/>
<dbReference type="RefSeq" id="WP_158274113.1">
    <property type="nucleotide sequence ID" value="NZ_BMEZ01000035.1"/>
</dbReference>
<dbReference type="EMBL" id="QBKN01000036">
    <property type="protein sequence ID" value="PTX39769.1"/>
    <property type="molecule type" value="Genomic_DNA"/>
</dbReference>
<feature type="transmembrane region" description="Helical" evidence="1">
    <location>
        <begin position="197"/>
        <end position="218"/>
    </location>
</feature>
<evidence type="ECO:0000313" key="3">
    <source>
        <dbReference type="Proteomes" id="UP000244069"/>
    </source>
</evidence>
<protein>
    <submittedName>
        <fullName evidence="2">Uncharacterized protein DUF4405</fullName>
    </submittedName>
</protein>
<sequence length="224" mass="24937">MSRWKRPGTRLWLALLTLALLVFCFAYWWLGNLAHEIAGTVMLLALSRHILNNRFWWRQLRAGRWTAERAVTTALTLLVALDVLVLLGTSLAISQSLLAALPRPALFTLREVHWFAAYWLIPLAALHLGLNTGRIGRLLRQVGLPATPRALRLGLCALLCLVALQGLASGGLLGLWPRLGFRYSLAMWDFNAAVWPFFLHWGAVIGLFAGIGLVLASATRRQAR</sequence>
<feature type="transmembrane region" description="Helical" evidence="1">
    <location>
        <begin position="37"/>
        <end position="57"/>
    </location>
</feature>
<evidence type="ECO:0000256" key="1">
    <source>
        <dbReference type="SAM" id="Phobius"/>
    </source>
</evidence>
<feature type="transmembrane region" description="Helical" evidence="1">
    <location>
        <begin position="12"/>
        <end position="31"/>
    </location>
</feature>